<dbReference type="InterPro" id="IPR044824">
    <property type="entry name" value="MAIN-like"/>
</dbReference>
<feature type="compositionally biased region" description="Low complexity" evidence="1">
    <location>
        <begin position="15"/>
        <end position="29"/>
    </location>
</feature>
<feature type="compositionally biased region" description="Polar residues" evidence="1">
    <location>
        <begin position="1070"/>
        <end position="1082"/>
    </location>
</feature>
<protein>
    <recommendedName>
        <fullName evidence="2">Aminotransferase-like plant mobile domain-containing protein</fullName>
    </recommendedName>
</protein>
<proteinExistence type="predicted"/>
<feature type="compositionally biased region" description="Low complexity" evidence="1">
    <location>
        <begin position="741"/>
        <end position="756"/>
    </location>
</feature>
<accession>A0A2N9I1Z6</accession>
<evidence type="ECO:0000259" key="2">
    <source>
        <dbReference type="Pfam" id="PF10536"/>
    </source>
</evidence>
<feature type="compositionally biased region" description="Low complexity" evidence="1">
    <location>
        <begin position="858"/>
        <end position="875"/>
    </location>
</feature>
<feature type="region of interest" description="Disordered" evidence="1">
    <location>
        <begin position="603"/>
        <end position="651"/>
    </location>
</feature>
<dbReference type="PANTHER" id="PTHR46033:SF80">
    <property type="entry name" value="PROTEIN MAIN-LIKE 2-LIKE"/>
    <property type="match status" value="1"/>
</dbReference>
<organism evidence="3">
    <name type="scientific">Fagus sylvatica</name>
    <name type="common">Beechnut</name>
    <dbReference type="NCBI Taxonomy" id="28930"/>
    <lineage>
        <taxon>Eukaryota</taxon>
        <taxon>Viridiplantae</taxon>
        <taxon>Streptophyta</taxon>
        <taxon>Embryophyta</taxon>
        <taxon>Tracheophyta</taxon>
        <taxon>Spermatophyta</taxon>
        <taxon>Magnoliopsida</taxon>
        <taxon>eudicotyledons</taxon>
        <taxon>Gunneridae</taxon>
        <taxon>Pentapetalae</taxon>
        <taxon>rosids</taxon>
        <taxon>fabids</taxon>
        <taxon>Fagales</taxon>
        <taxon>Fagaceae</taxon>
        <taxon>Fagus</taxon>
    </lineage>
</organism>
<feature type="region of interest" description="Disordered" evidence="1">
    <location>
        <begin position="907"/>
        <end position="949"/>
    </location>
</feature>
<dbReference type="InterPro" id="IPR019557">
    <property type="entry name" value="AminoTfrase-like_pln_mobile"/>
</dbReference>
<dbReference type="Pfam" id="PF10536">
    <property type="entry name" value="PMD"/>
    <property type="match status" value="1"/>
</dbReference>
<gene>
    <name evidence="3" type="ORF">FSB_LOCUS47948</name>
</gene>
<feature type="region of interest" description="Disordered" evidence="1">
    <location>
        <begin position="1067"/>
        <end position="1086"/>
    </location>
</feature>
<feature type="compositionally biased region" description="Basic and acidic residues" evidence="1">
    <location>
        <begin position="727"/>
        <end position="737"/>
    </location>
</feature>
<feature type="region of interest" description="Disordered" evidence="1">
    <location>
        <begin position="1"/>
        <end position="58"/>
    </location>
</feature>
<name>A0A2N9I1Z6_FAGSY</name>
<reference evidence="3" key="1">
    <citation type="submission" date="2018-02" db="EMBL/GenBank/DDBJ databases">
        <authorList>
            <person name="Cohen D.B."/>
            <person name="Kent A.D."/>
        </authorList>
    </citation>
    <scope>NUCLEOTIDE SEQUENCE</scope>
</reference>
<feature type="compositionally biased region" description="Basic and acidic residues" evidence="1">
    <location>
        <begin position="625"/>
        <end position="640"/>
    </location>
</feature>
<evidence type="ECO:0000256" key="1">
    <source>
        <dbReference type="SAM" id="MobiDB-lite"/>
    </source>
</evidence>
<evidence type="ECO:0000313" key="3">
    <source>
        <dbReference type="EMBL" id="SPD20066.1"/>
    </source>
</evidence>
<feature type="region of interest" description="Disordered" evidence="1">
    <location>
        <begin position="724"/>
        <end position="890"/>
    </location>
</feature>
<dbReference type="EMBL" id="OIVN01004937">
    <property type="protein sequence ID" value="SPD20066.1"/>
    <property type="molecule type" value="Genomic_DNA"/>
</dbReference>
<feature type="domain" description="Aminotransferase-like plant mobile" evidence="2">
    <location>
        <begin position="135"/>
        <end position="472"/>
    </location>
</feature>
<dbReference type="GO" id="GO:0010073">
    <property type="term" value="P:meristem maintenance"/>
    <property type="evidence" value="ECO:0007669"/>
    <property type="project" value="InterPro"/>
</dbReference>
<sequence length="1299" mass="139646">MASSLKKPTKGRGGSSSSKGGSSIAGGARMPRDPGDNGSSSDSVLGSPKSHGDILGRPTVDPWYRSGERFPSIPASLQPPPPDWEWLIQRNEMLVVPLVFDFQCSRAIEWADWIDLELADRGFCDRLEQAGVLRSILVSRCSNMYRDTEALRQLVRRWCPSTHTFFFAHGELTVTLEDVENHWLLPILGDQDPADLVLSPEELEIEAALADYIGRRNVALGTQAARFKPWMEHFNRETKPSIRRAAFVAYWLSKCVFGEHPAYSIKPLYFPLAVKVAAGVCFPLAPLLLGQIYTQLDLLHAEELAGGSCHIVTTAFNSSIVHTFLWEHALEYIRKGRKPYEARNKFASMPEGVVANVGDFQGDVPAVYRWVGSKFYDHSLIPSLDSESKVCWRPYGVSHRGFMYESVMFGFSNIEAQDYSLIAGDTASLAYLSATNAGWLPVLSSDGLRFTVYSAHRVRKQFGFDQEVPAVMGVAAGEIPIINPFLRTMAFAYWSGVAPRVIVPSGDRVGIYTTAMSNYWRGLMAAMVEFRNSGKGDVSHLLESYTSPLPHPRLFTATNTMTTYANLQSLGYVVWHHEESQWVLHGSPHPPLWLRDHLHVAAPGKVPSSRGRRTASAGISAVKRKQPDRSKKGEATRKDSPAQASKRIKTAAGRVSKEVLALKTAVQDPLPTDETAAQGVSAPVSKKPVRKTRVGKKTFVPPAFPSAPASIAARVATRKSGRGIVYSEKRSKQRADTAARIPIEIPDDLSSSSPSSDKNDPSGAAAKEIESGDTETAAAEETENEDTEAVAAEEIESEDTEAAAAETVSGADDFTADISSADIGSLDTDAIINASSEEKDVEAGASTEDDEVSMDELGAAGAASDSDSTASASKPKSAEGATEEHGTVGVVTGAEKVIETTSIAITSSGGTVQGGPSGSGSHVDPSLLDSTRVATPPSPPPKSGGTVPLSTITVAGVSAAATVPESGIVPTTIEETPVGEEGSAHVSDVPEGVTQVEHVEVAASEEPVQADVTPGSGVPVIEEELAQGPADDIDMGDTHDSYDEVLAETEDNMVGAQAADIEVTAPAAAHTSSTKTAGSGNETVVEEEGRLQTAAVESAIRGQPGLLSATRPATLGSSVLADMDAFFREFDRTSFSSRHAEHFWTFDDVKADFEVFRVPRGGIRFLKALWSKYGSCSSYFSRGVHVGSSLLTLRCCVLAHMEHTRLEDITEVHILEWKAVVQEAIEGGFKFGFILDYLRRLAHNMFSRRVLAELRVAEARVAALRAALNTVAPNPWDLASARRASAEARAESALQNLLS</sequence>
<dbReference type="PANTHER" id="PTHR46033">
    <property type="entry name" value="PROTEIN MAIN-LIKE 2"/>
    <property type="match status" value="1"/>
</dbReference>
<feature type="compositionally biased region" description="Acidic residues" evidence="1">
    <location>
        <begin position="778"/>
        <end position="801"/>
    </location>
</feature>